<protein>
    <recommendedName>
        <fullName evidence="8">Reverse transcriptase RNase H-like domain-containing protein</fullName>
    </recommendedName>
</protein>
<feature type="region of interest" description="Disordered" evidence="7">
    <location>
        <begin position="234"/>
        <end position="259"/>
    </location>
</feature>
<dbReference type="InterPro" id="IPR036397">
    <property type="entry name" value="RNaseH_sf"/>
</dbReference>
<dbReference type="PANTHER" id="PTHR37984">
    <property type="entry name" value="PROTEIN CBG26694"/>
    <property type="match status" value="1"/>
</dbReference>
<dbReference type="CDD" id="cd09274">
    <property type="entry name" value="RNase_HI_RT_Ty3"/>
    <property type="match status" value="1"/>
</dbReference>
<dbReference type="Pfam" id="PF17917">
    <property type="entry name" value="RT_RNaseH"/>
    <property type="match status" value="1"/>
</dbReference>
<evidence type="ECO:0000313" key="9">
    <source>
        <dbReference type="EMBL" id="KAF2886419.1"/>
    </source>
</evidence>
<dbReference type="AlphaFoldDB" id="A0A8K0CFK7"/>
<keyword evidence="5" id="KW-0378">Hydrolase</keyword>
<keyword evidence="2" id="KW-0548">Nucleotidyltransferase</keyword>
<dbReference type="EMBL" id="VTPC01087745">
    <property type="protein sequence ID" value="KAF2886419.1"/>
    <property type="molecule type" value="Genomic_DNA"/>
</dbReference>
<dbReference type="InterPro" id="IPR043502">
    <property type="entry name" value="DNA/RNA_pol_sf"/>
</dbReference>
<feature type="region of interest" description="Disordered" evidence="7">
    <location>
        <begin position="274"/>
        <end position="295"/>
    </location>
</feature>
<comment type="caution">
    <text evidence="9">The sequence shown here is derived from an EMBL/GenBank/DDBJ whole genome shotgun (WGS) entry which is preliminary data.</text>
</comment>
<dbReference type="GO" id="GO:0016787">
    <property type="term" value="F:hydrolase activity"/>
    <property type="evidence" value="ECO:0007669"/>
    <property type="project" value="UniProtKB-KW"/>
</dbReference>
<evidence type="ECO:0000256" key="6">
    <source>
        <dbReference type="ARBA" id="ARBA00022918"/>
    </source>
</evidence>
<accession>A0A8K0CFK7</accession>
<dbReference type="GO" id="GO:0003676">
    <property type="term" value="F:nucleic acid binding"/>
    <property type="evidence" value="ECO:0007669"/>
    <property type="project" value="InterPro"/>
</dbReference>
<evidence type="ECO:0000256" key="7">
    <source>
        <dbReference type="SAM" id="MobiDB-lite"/>
    </source>
</evidence>
<keyword evidence="4" id="KW-0255">Endonuclease</keyword>
<dbReference type="InterPro" id="IPR050951">
    <property type="entry name" value="Retrovirus_Pol_polyprotein"/>
</dbReference>
<dbReference type="OrthoDB" id="8068582at2759"/>
<dbReference type="Proteomes" id="UP000801492">
    <property type="component" value="Unassembled WGS sequence"/>
</dbReference>
<proteinExistence type="predicted"/>
<evidence type="ECO:0000256" key="1">
    <source>
        <dbReference type="ARBA" id="ARBA00022679"/>
    </source>
</evidence>
<dbReference type="GO" id="GO:0004519">
    <property type="term" value="F:endonuclease activity"/>
    <property type="evidence" value="ECO:0007669"/>
    <property type="project" value="UniProtKB-KW"/>
</dbReference>
<gene>
    <name evidence="9" type="ORF">ILUMI_19754</name>
</gene>
<keyword evidence="6" id="KW-0695">RNA-directed DNA polymerase</keyword>
<sequence length="455" mass="52444">MLQKTAAVLLQNKIPCAYASKAMTGAQKRYAQIEKELLAILFACEHFHRYIYGKHVVVQTDHKPLGAILNKTLVSAPLRLQSMLMKLQTYDIELHYVPGKYLYLADTLSRATSTNNKITESEDKFDEEVEAHRSLLRVHLNATDHKVMEIQKATSEDAKVASDLFNIGRDAYLLVVDYYSKYIEIAKLEDSTSSNQVIVHLKSIFARHGIPPDVSKMEVSTHYVQPIISTVERTGRTKRSNSLKNSLSKAKQANRDIEGDSYTRNRRFINVIPDVPDDEVQQEELSKASQSVREDANETILNESDFEIFNVSTQSGREVNNNEKDENSLLGEDDNQIIQNLLENAELNKPLDQIIQDTRDDDNLLRQVNLDQDDDHVIRELRQNQNANETLDEITQHTLEENISSNIEITEKPLNHFKNRIIFKDVRFEIPYFKFLKTEKIFNNTRKYFLLKSQN</sequence>
<keyword evidence="3" id="KW-0540">Nuclease</keyword>
<organism evidence="9 10">
    <name type="scientific">Ignelater luminosus</name>
    <name type="common">Cucubano</name>
    <name type="synonym">Pyrophorus luminosus</name>
    <dbReference type="NCBI Taxonomy" id="2038154"/>
    <lineage>
        <taxon>Eukaryota</taxon>
        <taxon>Metazoa</taxon>
        <taxon>Ecdysozoa</taxon>
        <taxon>Arthropoda</taxon>
        <taxon>Hexapoda</taxon>
        <taxon>Insecta</taxon>
        <taxon>Pterygota</taxon>
        <taxon>Neoptera</taxon>
        <taxon>Endopterygota</taxon>
        <taxon>Coleoptera</taxon>
        <taxon>Polyphaga</taxon>
        <taxon>Elateriformia</taxon>
        <taxon>Elateroidea</taxon>
        <taxon>Elateridae</taxon>
        <taxon>Agrypninae</taxon>
        <taxon>Pyrophorini</taxon>
        <taxon>Ignelater</taxon>
    </lineage>
</organism>
<dbReference type="PANTHER" id="PTHR37984:SF5">
    <property type="entry name" value="PROTEIN NYNRIN-LIKE"/>
    <property type="match status" value="1"/>
</dbReference>
<dbReference type="InterPro" id="IPR012337">
    <property type="entry name" value="RNaseH-like_sf"/>
</dbReference>
<evidence type="ECO:0000313" key="10">
    <source>
        <dbReference type="Proteomes" id="UP000801492"/>
    </source>
</evidence>
<feature type="domain" description="Reverse transcriptase RNase H-like" evidence="8">
    <location>
        <begin position="5"/>
        <end position="90"/>
    </location>
</feature>
<reference evidence="9" key="1">
    <citation type="submission" date="2019-08" db="EMBL/GenBank/DDBJ databases">
        <title>The genome of the North American firefly Photinus pyralis.</title>
        <authorList>
            <consortium name="Photinus pyralis genome working group"/>
            <person name="Fallon T.R."/>
            <person name="Sander Lower S.E."/>
            <person name="Weng J.-K."/>
        </authorList>
    </citation>
    <scope>NUCLEOTIDE SEQUENCE</scope>
    <source>
        <strain evidence="9">TRF0915ILg1</strain>
        <tissue evidence="9">Whole body</tissue>
    </source>
</reference>
<evidence type="ECO:0000256" key="4">
    <source>
        <dbReference type="ARBA" id="ARBA00022759"/>
    </source>
</evidence>
<dbReference type="SUPFAM" id="SSF53098">
    <property type="entry name" value="Ribonuclease H-like"/>
    <property type="match status" value="1"/>
</dbReference>
<dbReference type="GO" id="GO:0042575">
    <property type="term" value="C:DNA polymerase complex"/>
    <property type="evidence" value="ECO:0007669"/>
    <property type="project" value="UniProtKB-ARBA"/>
</dbReference>
<evidence type="ECO:0000259" key="8">
    <source>
        <dbReference type="Pfam" id="PF17917"/>
    </source>
</evidence>
<name>A0A8K0CFK7_IGNLU</name>
<keyword evidence="10" id="KW-1185">Reference proteome</keyword>
<evidence type="ECO:0000256" key="3">
    <source>
        <dbReference type="ARBA" id="ARBA00022722"/>
    </source>
</evidence>
<dbReference type="SUPFAM" id="SSF56672">
    <property type="entry name" value="DNA/RNA polymerases"/>
    <property type="match status" value="1"/>
</dbReference>
<keyword evidence="1" id="KW-0808">Transferase</keyword>
<dbReference type="InterPro" id="IPR041373">
    <property type="entry name" value="RT_RNaseH"/>
</dbReference>
<dbReference type="Gene3D" id="3.30.420.10">
    <property type="entry name" value="Ribonuclease H-like superfamily/Ribonuclease H"/>
    <property type="match status" value="1"/>
</dbReference>
<evidence type="ECO:0000256" key="5">
    <source>
        <dbReference type="ARBA" id="ARBA00022801"/>
    </source>
</evidence>
<evidence type="ECO:0000256" key="2">
    <source>
        <dbReference type="ARBA" id="ARBA00022695"/>
    </source>
</evidence>
<dbReference type="GO" id="GO:0003964">
    <property type="term" value="F:RNA-directed DNA polymerase activity"/>
    <property type="evidence" value="ECO:0007669"/>
    <property type="project" value="UniProtKB-KW"/>
</dbReference>